<accession>A0A4Z2BEW7</accession>
<feature type="chain" id="PRO_5021368470" description="ZP domain-containing protein" evidence="3">
    <location>
        <begin position="26"/>
        <end position="640"/>
    </location>
</feature>
<name>A0A4Z2BEW7_9TELE</name>
<dbReference type="EMBL" id="SWLE01000016">
    <property type="protein sequence ID" value="TNM90823.1"/>
    <property type="molecule type" value="Genomic_DNA"/>
</dbReference>
<keyword evidence="1 3" id="KW-0732">Signal</keyword>
<proteinExistence type="predicted"/>
<feature type="domain" description="ZP" evidence="4">
    <location>
        <begin position="355"/>
        <end position="640"/>
    </location>
</feature>
<feature type="signal peptide" evidence="3">
    <location>
        <begin position="1"/>
        <end position="25"/>
    </location>
</feature>
<keyword evidence="6" id="KW-1185">Reference proteome</keyword>
<sequence>MLSGYTLRLLLQGLTLSLLGPACNAASLGLTVAAVPVESDGGRTVQAHFSAIVPLPCPSMYGLCDHGEDCEVYNILLPFNGTRPGSGWCVRQWRKKVPSKYRSTISLGSNTFYVSLNAAPTVREDTGKLNHPAFVALPPPLRARVNCPHHFPLSVKDLDGDKVQCRFARAQQGECVDCTQHSFIQLETEKCTLTFTGNAPAGQYFIYLMVEDRIHALNGRLDPMSAVPLHLSVSVERSSVSCGEEPVAAEDTPAGDTRVTVLPYHQVIFNLGFLSWAESALEIAVVGPPNLFRVGFKTVGPLAMMKTAWVRSQNNLAQLLPICFAVNTQSMQSQPRCVWLYQREMKVPPPGTELTCGKTEMVLVLPVTSFPNVNLTELQLNSPTCPISYNSTHLTASISLDGCGTKTVHTGSELVYVNTLQSVRSSSVVRKNPTLILPLACRIPGVQAKGPEYRLSIPMEREVFGEVAFTLKLYLPGEGPFGNFTRAPRILDTPGNPTRVRRDAELSLQSANDSLKAGSRVEMLYLTVLSNCSIGRAEMVVSNCIKSETEDFATYSAIVQQGCSSSSETAEVVIADSTSKVYRLDLSKTNSVAPMVCRYLGSLINGIRNGLHARLFSTSYKLSCESKLRCKALHPANMCV</sequence>
<evidence type="ECO:0000259" key="4">
    <source>
        <dbReference type="PROSITE" id="PS51034"/>
    </source>
</evidence>
<dbReference type="Gene3D" id="2.60.40.3210">
    <property type="entry name" value="Zona pellucida, ZP-N domain"/>
    <property type="match status" value="1"/>
</dbReference>
<evidence type="ECO:0000256" key="2">
    <source>
        <dbReference type="ARBA" id="ARBA00023157"/>
    </source>
</evidence>
<organism evidence="5 6">
    <name type="scientific">Takifugu bimaculatus</name>
    <dbReference type="NCBI Taxonomy" id="433685"/>
    <lineage>
        <taxon>Eukaryota</taxon>
        <taxon>Metazoa</taxon>
        <taxon>Chordata</taxon>
        <taxon>Craniata</taxon>
        <taxon>Vertebrata</taxon>
        <taxon>Euteleostomi</taxon>
        <taxon>Actinopterygii</taxon>
        <taxon>Neopterygii</taxon>
        <taxon>Teleostei</taxon>
        <taxon>Neoteleostei</taxon>
        <taxon>Acanthomorphata</taxon>
        <taxon>Eupercaria</taxon>
        <taxon>Tetraodontiformes</taxon>
        <taxon>Tetradontoidea</taxon>
        <taxon>Tetraodontidae</taxon>
        <taxon>Takifugu</taxon>
    </lineage>
</organism>
<dbReference type="PANTHER" id="PTHR14002:SF43">
    <property type="entry name" value="DELTA-LIKE PROTEIN"/>
    <property type="match status" value="1"/>
</dbReference>
<gene>
    <name evidence="5" type="ORF">fugu_003112</name>
</gene>
<evidence type="ECO:0000313" key="5">
    <source>
        <dbReference type="EMBL" id="TNM90823.1"/>
    </source>
</evidence>
<reference evidence="5 6" key="1">
    <citation type="submission" date="2019-04" db="EMBL/GenBank/DDBJ databases">
        <title>The sequence and de novo assembly of Takifugu bimaculatus genome using PacBio and Hi-C technologies.</title>
        <authorList>
            <person name="Xu P."/>
            <person name="Liu B."/>
            <person name="Zhou Z."/>
        </authorList>
    </citation>
    <scope>NUCLEOTIDE SEQUENCE [LARGE SCALE GENOMIC DNA]</scope>
    <source>
        <strain evidence="5">TB-2018</strain>
        <tissue evidence="5">Muscle</tissue>
    </source>
</reference>
<evidence type="ECO:0000256" key="3">
    <source>
        <dbReference type="SAM" id="SignalP"/>
    </source>
</evidence>
<dbReference type="PANTHER" id="PTHR14002">
    <property type="entry name" value="ENDOGLIN/TGF-BETA RECEPTOR TYPE III"/>
    <property type="match status" value="1"/>
</dbReference>
<dbReference type="Pfam" id="PF23344">
    <property type="entry name" value="ZP-N"/>
    <property type="match status" value="1"/>
</dbReference>
<evidence type="ECO:0000256" key="1">
    <source>
        <dbReference type="ARBA" id="ARBA00022729"/>
    </source>
</evidence>
<dbReference type="PROSITE" id="PS51034">
    <property type="entry name" value="ZP_2"/>
    <property type="match status" value="1"/>
</dbReference>
<dbReference type="Proteomes" id="UP000516260">
    <property type="component" value="Chromosome 3"/>
</dbReference>
<dbReference type="InterPro" id="IPR055356">
    <property type="entry name" value="ZP-N"/>
</dbReference>
<dbReference type="AlphaFoldDB" id="A0A4Z2BEW7"/>
<evidence type="ECO:0000313" key="6">
    <source>
        <dbReference type="Proteomes" id="UP000516260"/>
    </source>
</evidence>
<dbReference type="InterPro" id="IPR001507">
    <property type="entry name" value="ZP_dom"/>
</dbReference>
<keyword evidence="2" id="KW-1015">Disulfide bond</keyword>
<comment type="caution">
    <text evidence="5">The sequence shown here is derived from an EMBL/GenBank/DDBJ whole genome shotgun (WGS) entry which is preliminary data.</text>
</comment>
<protein>
    <recommendedName>
        <fullName evidence="4">ZP domain-containing protein</fullName>
    </recommendedName>
</protein>